<feature type="transmembrane region" description="Helical" evidence="1">
    <location>
        <begin position="403"/>
        <end position="423"/>
    </location>
</feature>
<reference evidence="2 3" key="1">
    <citation type="submission" date="2022-04" db="EMBL/GenBank/DDBJ databases">
        <title>Positive selection, recombination, and allopatry shape intraspecific diversity of widespread and dominant cyanobacteria.</title>
        <authorList>
            <person name="Wei J."/>
            <person name="Shu W."/>
            <person name="Hu C."/>
        </authorList>
    </citation>
    <scope>NUCLEOTIDE SEQUENCE [LARGE SCALE GENOMIC DNA]</scope>
    <source>
        <strain evidence="2 3">AS-A4</strain>
    </source>
</reference>
<feature type="transmembrane region" description="Helical" evidence="1">
    <location>
        <begin position="163"/>
        <end position="183"/>
    </location>
</feature>
<organism evidence="2 3">
    <name type="scientific">Stenomitos frigidus AS-A4</name>
    <dbReference type="NCBI Taxonomy" id="2933935"/>
    <lineage>
        <taxon>Bacteria</taxon>
        <taxon>Bacillati</taxon>
        <taxon>Cyanobacteriota</taxon>
        <taxon>Cyanophyceae</taxon>
        <taxon>Leptolyngbyales</taxon>
        <taxon>Leptolyngbyaceae</taxon>
        <taxon>Stenomitos</taxon>
    </lineage>
</organism>
<evidence type="ECO:0000313" key="3">
    <source>
        <dbReference type="Proteomes" id="UP001476950"/>
    </source>
</evidence>
<dbReference type="Proteomes" id="UP001476950">
    <property type="component" value="Unassembled WGS sequence"/>
</dbReference>
<accession>A0ABV0KDE2</accession>
<feature type="transmembrane region" description="Helical" evidence="1">
    <location>
        <begin position="106"/>
        <end position="125"/>
    </location>
</feature>
<name>A0ABV0KDE2_9CYAN</name>
<gene>
    <name evidence="2" type="ORF">NDI38_02345</name>
</gene>
<feature type="transmembrane region" description="Helical" evidence="1">
    <location>
        <begin position="189"/>
        <end position="211"/>
    </location>
</feature>
<feature type="transmembrane region" description="Helical" evidence="1">
    <location>
        <begin position="346"/>
        <end position="365"/>
    </location>
</feature>
<feature type="transmembrane region" description="Helical" evidence="1">
    <location>
        <begin position="311"/>
        <end position="334"/>
    </location>
</feature>
<dbReference type="EMBL" id="JAMPLM010000001">
    <property type="protein sequence ID" value="MEP1057259.1"/>
    <property type="molecule type" value="Genomic_DNA"/>
</dbReference>
<keyword evidence="1" id="KW-1133">Transmembrane helix</keyword>
<feature type="transmembrane region" description="Helical" evidence="1">
    <location>
        <begin position="131"/>
        <end position="151"/>
    </location>
</feature>
<keyword evidence="3" id="KW-1185">Reference proteome</keyword>
<keyword evidence="1" id="KW-0812">Transmembrane</keyword>
<dbReference type="PANTHER" id="PTHR43424">
    <property type="entry name" value="LOCUS PUTATIVE PROTEIN 1-RELATED"/>
    <property type="match status" value="1"/>
</dbReference>
<proteinExistence type="predicted"/>
<protein>
    <submittedName>
        <fullName evidence="2">Flippase</fullName>
    </submittedName>
</protein>
<comment type="caution">
    <text evidence="2">The sequence shown here is derived from an EMBL/GenBank/DDBJ whole genome shotgun (WGS) entry which is preliminary data.</text>
</comment>
<feature type="transmembrane region" description="Helical" evidence="1">
    <location>
        <begin position="231"/>
        <end position="251"/>
    </location>
</feature>
<dbReference type="PANTHER" id="PTHR43424:SF1">
    <property type="entry name" value="LOCUS PUTATIVE PROTEIN 1-RELATED"/>
    <property type="match status" value="1"/>
</dbReference>
<feature type="transmembrane region" description="Helical" evidence="1">
    <location>
        <begin position="377"/>
        <end position="397"/>
    </location>
</feature>
<evidence type="ECO:0000313" key="2">
    <source>
        <dbReference type="EMBL" id="MEP1057259.1"/>
    </source>
</evidence>
<dbReference type="InterPro" id="IPR052556">
    <property type="entry name" value="PolySynth_Transporter"/>
</dbReference>
<dbReference type="CDD" id="cd13128">
    <property type="entry name" value="MATE_Wzx_like"/>
    <property type="match status" value="1"/>
</dbReference>
<feature type="transmembrane region" description="Helical" evidence="1">
    <location>
        <begin position="271"/>
        <end position="290"/>
    </location>
</feature>
<dbReference type="RefSeq" id="WP_190454262.1">
    <property type="nucleotide sequence ID" value="NZ_JAMPLM010000001.1"/>
</dbReference>
<dbReference type="Pfam" id="PF13440">
    <property type="entry name" value="Polysacc_synt_3"/>
    <property type="match status" value="1"/>
</dbReference>
<feature type="transmembrane region" description="Helical" evidence="1">
    <location>
        <begin position="62"/>
        <end position="85"/>
    </location>
</feature>
<feature type="transmembrane region" description="Helical" evidence="1">
    <location>
        <begin position="38"/>
        <end position="56"/>
    </location>
</feature>
<evidence type="ECO:0000256" key="1">
    <source>
        <dbReference type="SAM" id="Phobius"/>
    </source>
</evidence>
<sequence>MNQAWIQLLPPILRSKLHGRHTLQKILSNTGWLFADRILRMGVGLLVGVWVARYLGPEQFGLFNYAIAFVSLFSVIPTLGLDSIVIREIVHHPEQKHELLGTAFTLKLVSGIAIWLVTIGVIAQLNPGQSLTHWLVGVIAAGMVFQSLDTIDFWFQSQVQSKYTVYAKNIAFVCTTFVKVWLLMIKAPLIAFAWVGLAETALGSLGLVIAYRANGELITAWRSRLITAKKLLGDSYPLILSSLAIMVYMRIDQLMLAQQVGNQEVGIYSAAVRLAEVWYFIPMAIVSSTFPSIMEARQISETIFYERLQKLYRLMALLAYTVAIPTTFLAEPIIKLLFGATYEKASPMLAILIWTGLFVNLGVARSSFLTVMNWTKLHLLTVLLGCGLNIILNYILIPSYGGIGSAIATFTSYLCATYLACFLHKSLFKTGSMLTKAMFLIG</sequence>
<keyword evidence="1" id="KW-0472">Membrane</keyword>